<proteinExistence type="predicted"/>
<dbReference type="Proteomes" id="UP001182556">
    <property type="component" value="Unassembled WGS sequence"/>
</dbReference>
<evidence type="ECO:0000313" key="2">
    <source>
        <dbReference type="EMBL" id="KAK1924427.1"/>
    </source>
</evidence>
<sequence>MNNTTVLANQSLAGILPSVGSAAGWYNAAKSAWSVVEPAVSLVVPGMIRSAANAWSYHTTNEWLQGRQTGAETAQGTEDSVTAASGIESDSRDSFQSAHSNADDETGRGTVCMNLPSQPPYATDCGTVLALNNEHEPVSYCLDPPAVSAQPQTSLPHTGNPSVIDARTQSTSTPQLGGTSVANSGPQSWLNTSVAAANHGTSVTGPHGCDGQSGFHIESKDLTRADVTITTYSPSGSAFTHALRMENL</sequence>
<evidence type="ECO:0000256" key="1">
    <source>
        <dbReference type="SAM" id="MobiDB-lite"/>
    </source>
</evidence>
<feature type="region of interest" description="Disordered" evidence="1">
    <location>
        <begin position="70"/>
        <end position="109"/>
    </location>
</feature>
<feature type="compositionally biased region" description="Polar residues" evidence="1">
    <location>
        <begin position="70"/>
        <end position="83"/>
    </location>
</feature>
<feature type="region of interest" description="Disordered" evidence="1">
    <location>
        <begin position="147"/>
        <end position="185"/>
    </location>
</feature>
<gene>
    <name evidence="2" type="ORF">DB88DRAFT_472933</name>
</gene>
<feature type="compositionally biased region" description="Polar residues" evidence="1">
    <location>
        <begin position="149"/>
        <end position="185"/>
    </location>
</feature>
<organism evidence="2 3">
    <name type="scientific">Papiliotrema laurentii</name>
    <name type="common">Cryptococcus laurentii</name>
    <dbReference type="NCBI Taxonomy" id="5418"/>
    <lineage>
        <taxon>Eukaryota</taxon>
        <taxon>Fungi</taxon>
        <taxon>Dikarya</taxon>
        <taxon>Basidiomycota</taxon>
        <taxon>Agaricomycotina</taxon>
        <taxon>Tremellomycetes</taxon>
        <taxon>Tremellales</taxon>
        <taxon>Rhynchogastremaceae</taxon>
        <taxon>Papiliotrema</taxon>
    </lineage>
</organism>
<accession>A0AAD9CZP1</accession>
<name>A0AAD9CZP1_PAPLA</name>
<reference evidence="2" key="1">
    <citation type="submission" date="2023-02" db="EMBL/GenBank/DDBJ databases">
        <title>Identification and recombinant expression of a fungal hydrolase from Papiliotrema laurentii that hydrolyzes apple cutin and clears colloidal polyester polyurethane.</title>
        <authorList>
            <consortium name="DOE Joint Genome Institute"/>
            <person name="Roman V.A."/>
            <person name="Bojanowski C."/>
            <person name="Crable B.R."/>
            <person name="Wagner D.N."/>
            <person name="Hung C.S."/>
            <person name="Nadeau L.J."/>
            <person name="Schratz L."/>
            <person name="Haridas S."/>
            <person name="Pangilinan J."/>
            <person name="Lipzen A."/>
            <person name="Na H."/>
            <person name="Yan M."/>
            <person name="Ng V."/>
            <person name="Grigoriev I.V."/>
            <person name="Spatafora J.W."/>
            <person name="Barlow D."/>
            <person name="Biffinger J."/>
            <person name="Kelley-Loughnane N."/>
            <person name="Varaljay V.A."/>
            <person name="Crookes-Goodson W.J."/>
        </authorList>
    </citation>
    <scope>NUCLEOTIDE SEQUENCE</scope>
    <source>
        <strain evidence="2">5307AH</strain>
    </source>
</reference>
<protein>
    <submittedName>
        <fullName evidence="2">Uncharacterized protein</fullName>
    </submittedName>
</protein>
<evidence type="ECO:0000313" key="3">
    <source>
        <dbReference type="Proteomes" id="UP001182556"/>
    </source>
</evidence>
<comment type="caution">
    <text evidence="2">The sequence shown here is derived from an EMBL/GenBank/DDBJ whole genome shotgun (WGS) entry which is preliminary data.</text>
</comment>
<dbReference type="AlphaFoldDB" id="A0AAD9CZP1"/>
<keyword evidence="3" id="KW-1185">Reference proteome</keyword>
<dbReference type="EMBL" id="JAODAN010000005">
    <property type="protein sequence ID" value="KAK1924427.1"/>
    <property type="molecule type" value="Genomic_DNA"/>
</dbReference>